<name>A0A6A5WF96_9PLEO</name>
<gene>
    <name evidence="5" type="ORF">P154DRAFT_272660</name>
</gene>
<keyword evidence="1" id="KW-0067">ATP-binding</keyword>
<dbReference type="OrthoDB" id="3676340at2759"/>
<dbReference type="AlphaFoldDB" id="A0A6A5WF96"/>
<dbReference type="PROSITE" id="PS50067">
    <property type="entry name" value="KINESIN_MOTOR_2"/>
    <property type="match status" value="1"/>
</dbReference>
<dbReference type="EMBL" id="ML977609">
    <property type="protein sequence ID" value="KAF1997845.1"/>
    <property type="molecule type" value="Genomic_DNA"/>
</dbReference>
<dbReference type="GO" id="GO:0005524">
    <property type="term" value="F:ATP binding"/>
    <property type="evidence" value="ECO:0007669"/>
    <property type="project" value="UniProtKB-UniRule"/>
</dbReference>
<keyword evidence="6" id="KW-1185">Reference proteome</keyword>
<dbReference type="Proteomes" id="UP000799779">
    <property type="component" value="Unassembled WGS sequence"/>
</dbReference>
<dbReference type="GO" id="GO:0015630">
    <property type="term" value="C:microtubule cytoskeleton"/>
    <property type="evidence" value="ECO:0007669"/>
    <property type="project" value="TreeGrafter"/>
</dbReference>
<accession>A0A6A5WF96</accession>
<comment type="similarity">
    <text evidence="1">Belongs to the TRAFAC class myosin-kinesin ATPase superfamily. Kinesin family.</text>
</comment>
<dbReference type="PANTHER" id="PTHR47972:SF28">
    <property type="entry name" value="KINESIN-LIKE PROTEIN KLP-3"/>
    <property type="match status" value="1"/>
</dbReference>
<dbReference type="PANTHER" id="PTHR47972">
    <property type="entry name" value="KINESIN-LIKE PROTEIN KLP-3"/>
    <property type="match status" value="1"/>
</dbReference>
<feature type="region of interest" description="Disordered" evidence="3">
    <location>
        <begin position="184"/>
        <end position="208"/>
    </location>
</feature>
<dbReference type="Pfam" id="PF00225">
    <property type="entry name" value="Kinesin"/>
    <property type="match status" value="1"/>
</dbReference>
<evidence type="ECO:0000313" key="6">
    <source>
        <dbReference type="Proteomes" id="UP000799779"/>
    </source>
</evidence>
<dbReference type="GO" id="GO:0008017">
    <property type="term" value="F:microtubule binding"/>
    <property type="evidence" value="ECO:0007669"/>
    <property type="project" value="InterPro"/>
</dbReference>
<feature type="domain" description="Kinesin motor" evidence="4">
    <location>
        <begin position="172"/>
        <end position="311"/>
    </location>
</feature>
<dbReference type="InterPro" id="IPR027417">
    <property type="entry name" value="P-loop_NTPase"/>
</dbReference>
<dbReference type="PRINTS" id="PR00380">
    <property type="entry name" value="KINESINHEAVY"/>
</dbReference>
<dbReference type="SMART" id="SM00129">
    <property type="entry name" value="KISc"/>
    <property type="match status" value="1"/>
</dbReference>
<keyword evidence="1" id="KW-0547">Nucleotide-binding</keyword>
<evidence type="ECO:0000259" key="4">
    <source>
        <dbReference type="PROSITE" id="PS50067"/>
    </source>
</evidence>
<feature type="binding site" evidence="1">
    <location>
        <begin position="267"/>
        <end position="274"/>
    </location>
    <ligand>
        <name>ATP</name>
        <dbReference type="ChEBI" id="CHEBI:30616"/>
    </ligand>
</feature>
<sequence>MGESDSAEIMAGKQEQQILDLQNSNRIYKKTVEGLNQQLDFTRQRIKLLEQQSRWSCQATMRPSGFPDLELSVRTVAPELIQANTEDEGGDQGDDPKKVDGSHEPKEARQAYESENANKPCQECESLQATLTEKIALQDKLERRLGRAIKERDDERIMRRAATDQAITLRGSIRVCIRPRPSDARGNAVAASKAHPKAKSQTPLKPQTASSVHSFTCNTVTLKDARKTYSFDRVFAPDCDHSDVWEELSPLVQSAIEGKRFMFCAFGETHSGKTYNTTLITKSILQQIYAYKSNSEHQVTVKGLFIDVYKDGAYQLSTTTKRTRNKILYLLSPADQVWVPHIDEKPPRKECTMSKLEDLESATVAMGIAMDARHKRDMTTIQGAVQGTNPQSSRGHFVAQWSIETANNASEQETNGVLIIVDLTGNEEMPTIDEAKQESQAVTTSLDSTRRSTLLQAVMSC</sequence>
<dbReference type="GO" id="GO:0016787">
    <property type="term" value="F:hydrolase activity"/>
    <property type="evidence" value="ECO:0007669"/>
    <property type="project" value="UniProtKB-KW"/>
</dbReference>
<evidence type="ECO:0000256" key="1">
    <source>
        <dbReference type="PROSITE-ProRule" id="PRU00283"/>
    </source>
</evidence>
<evidence type="ECO:0000313" key="5">
    <source>
        <dbReference type="EMBL" id="KAF1997845.1"/>
    </source>
</evidence>
<keyword evidence="5" id="KW-0378">Hydrolase</keyword>
<reference evidence="5" key="1">
    <citation type="journal article" date="2020" name="Stud. Mycol.">
        <title>101 Dothideomycetes genomes: a test case for predicting lifestyles and emergence of pathogens.</title>
        <authorList>
            <person name="Haridas S."/>
            <person name="Albert R."/>
            <person name="Binder M."/>
            <person name="Bloem J."/>
            <person name="Labutti K."/>
            <person name="Salamov A."/>
            <person name="Andreopoulos B."/>
            <person name="Baker S."/>
            <person name="Barry K."/>
            <person name="Bills G."/>
            <person name="Bluhm B."/>
            <person name="Cannon C."/>
            <person name="Castanera R."/>
            <person name="Culley D."/>
            <person name="Daum C."/>
            <person name="Ezra D."/>
            <person name="Gonzalez J."/>
            <person name="Henrissat B."/>
            <person name="Kuo A."/>
            <person name="Liang C."/>
            <person name="Lipzen A."/>
            <person name="Lutzoni F."/>
            <person name="Magnuson J."/>
            <person name="Mondo S."/>
            <person name="Nolan M."/>
            <person name="Ohm R."/>
            <person name="Pangilinan J."/>
            <person name="Park H.-J."/>
            <person name="Ramirez L."/>
            <person name="Alfaro M."/>
            <person name="Sun H."/>
            <person name="Tritt A."/>
            <person name="Yoshinaga Y."/>
            <person name="Zwiers L.-H."/>
            <person name="Turgeon B."/>
            <person name="Goodwin S."/>
            <person name="Spatafora J."/>
            <person name="Crous P."/>
            <person name="Grigoriev I."/>
        </authorList>
    </citation>
    <scope>NUCLEOTIDE SEQUENCE</scope>
    <source>
        <strain evidence="5">CBS 123094</strain>
    </source>
</reference>
<keyword evidence="1" id="KW-0505">Motor protein</keyword>
<feature type="compositionally biased region" description="Polar residues" evidence="3">
    <location>
        <begin position="199"/>
        <end position="208"/>
    </location>
</feature>
<feature type="region of interest" description="Disordered" evidence="3">
    <location>
        <begin position="83"/>
        <end position="119"/>
    </location>
</feature>
<evidence type="ECO:0000256" key="2">
    <source>
        <dbReference type="SAM" id="Coils"/>
    </source>
</evidence>
<organism evidence="5 6">
    <name type="scientific">Amniculicola lignicola CBS 123094</name>
    <dbReference type="NCBI Taxonomy" id="1392246"/>
    <lineage>
        <taxon>Eukaryota</taxon>
        <taxon>Fungi</taxon>
        <taxon>Dikarya</taxon>
        <taxon>Ascomycota</taxon>
        <taxon>Pezizomycotina</taxon>
        <taxon>Dothideomycetes</taxon>
        <taxon>Pleosporomycetidae</taxon>
        <taxon>Pleosporales</taxon>
        <taxon>Amniculicolaceae</taxon>
        <taxon>Amniculicola</taxon>
    </lineage>
</organism>
<dbReference type="GO" id="GO:0003777">
    <property type="term" value="F:microtubule motor activity"/>
    <property type="evidence" value="ECO:0007669"/>
    <property type="project" value="InterPro"/>
</dbReference>
<keyword evidence="2" id="KW-0175">Coiled coil</keyword>
<dbReference type="Gene3D" id="3.40.850.10">
    <property type="entry name" value="Kinesin motor domain"/>
    <property type="match status" value="1"/>
</dbReference>
<dbReference type="GO" id="GO:0007018">
    <property type="term" value="P:microtubule-based movement"/>
    <property type="evidence" value="ECO:0007669"/>
    <property type="project" value="InterPro"/>
</dbReference>
<feature type="coiled-coil region" evidence="2">
    <location>
        <begin position="18"/>
        <end position="52"/>
    </location>
</feature>
<dbReference type="InterPro" id="IPR001752">
    <property type="entry name" value="Kinesin_motor_dom"/>
</dbReference>
<protein>
    <submittedName>
        <fullName evidence="5">P-loop containing nucleoside triphosphate hydrolase protein</fullName>
    </submittedName>
</protein>
<dbReference type="InterPro" id="IPR027640">
    <property type="entry name" value="Kinesin-like_fam"/>
</dbReference>
<dbReference type="InterPro" id="IPR036961">
    <property type="entry name" value="Kinesin_motor_dom_sf"/>
</dbReference>
<feature type="compositionally biased region" description="Basic and acidic residues" evidence="3">
    <location>
        <begin position="94"/>
        <end position="112"/>
    </location>
</feature>
<evidence type="ECO:0000256" key="3">
    <source>
        <dbReference type="SAM" id="MobiDB-lite"/>
    </source>
</evidence>
<dbReference type="SUPFAM" id="SSF52540">
    <property type="entry name" value="P-loop containing nucleoside triphosphate hydrolases"/>
    <property type="match status" value="1"/>
</dbReference>
<proteinExistence type="inferred from homology"/>